<accession>A0ABQ0QSU1</accession>
<dbReference type="Proteomes" id="UP000702954">
    <property type="component" value="Unassembled WGS sequence"/>
</dbReference>
<sequence length="53" mass="6533">MDETGWEAGENIVLREKDGWFVEWKKHTKKIFSKKKKWGEWDELEMFRDDDTV</sequence>
<organism evidence="1 2">
    <name type="scientific">Faecalimonas umbilicata</name>
    <dbReference type="NCBI Taxonomy" id="1912855"/>
    <lineage>
        <taxon>Bacteria</taxon>
        <taxon>Bacillati</taxon>
        <taxon>Bacillota</taxon>
        <taxon>Clostridia</taxon>
        <taxon>Lachnospirales</taxon>
        <taxon>Lachnospiraceae</taxon>
        <taxon>Faecalimonas</taxon>
    </lineage>
</organism>
<keyword evidence="2" id="KW-1185">Reference proteome</keyword>
<dbReference type="RefSeq" id="WP_242990016.1">
    <property type="nucleotide sequence ID" value="NZ_BHEO01000001.1"/>
</dbReference>
<reference evidence="1 2" key="1">
    <citation type="journal article" date="2018" name="Int. J. Syst. Evol. Microbiol.">
        <title>Draft Genome Sequence of Faecalimonas umbilicata JCM 30896T, an Acetate-Producing Bacterium Isolated from Human Feces.</title>
        <authorList>
            <person name="Sakamoto M."/>
            <person name="Ikeyama N."/>
            <person name="Yuki M."/>
            <person name="Ohkuma M."/>
        </authorList>
    </citation>
    <scope>NUCLEOTIDE SEQUENCE [LARGE SCALE GENOMIC DNA]</scope>
    <source>
        <strain evidence="1 2">EGH7</strain>
    </source>
</reference>
<dbReference type="EMBL" id="BHEO01000001">
    <property type="protein sequence ID" value="GBU03471.1"/>
    <property type="molecule type" value="Genomic_DNA"/>
</dbReference>
<gene>
    <name evidence="1" type="ORF">FAEUMB_00120</name>
</gene>
<evidence type="ECO:0000313" key="2">
    <source>
        <dbReference type="Proteomes" id="UP000702954"/>
    </source>
</evidence>
<name>A0ABQ0QSU1_9FIRM</name>
<evidence type="ECO:0000313" key="1">
    <source>
        <dbReference type="EMBL" id="GBU03471.1"/>
    </source>
</evidence>
<protein>
    <submittedName>
        <fullName evidence="1">Uncharacterized protein</fullName>
    </submittedName>
</protein>
<proteinExistence type="predicted"/>
<comment type="caution">
    <text evidence="1">The sequence shown here is derived from an EMBL/GenBank/DDBJ whole genome shotgun (WGS) entry which is preliminary data.</text>
</comment>